<evidence type="ECO:0000313" key="3">
    <source>
        <dbReference type="EMBL" id="ACV80971.1"/>
    </source>
</evidence>
<comment type="similarity">
    <text evidence="1">Belongs to the AB hydrolase superfamily. FUS2 hydrolase family.</text>
</comment>
<evidence type="ECO:0000259" key="2">
    <source>
        <dbReference type="Pfam" id="PF12697"/>
    </source>
</evidence>
<dbReference type="InterPro" id="IPR029058">
    <property type="entry name" value="AB_hydrolase_fold"/>
</dbReference>
<dbReference type="InParanoid" id="C8X7W8"/>
<dbReference type="HOGENOM" id="CLU_034451_1_0_11"/>
<dbReference type="EMBL" id="CP001737">
    <property type="protein sequence ID" value="ACV80971.1"/>
    <property type="molecule type" value="Genomic_DNA"/>
</dbReference>
<dbReference type="Pfam" id="PF12697">
    <property type="entry name" value="Abhydrolase_6"/>
    <property type="match status" value="1"/>
</dbReference>
<dbReference type="AlphaFoldDB" id="C8X7W8"/>
<proteinExistence type="inferred from homology"/>
<dbReference type="PANTHER" id="PTHR22946">
    <property type="entry name" value="DIENELACTONE HYDROLASE DOMAIN-CONTAINING PROTEIN-RELATED"/>
    <property type="match status" value="1"/>
</dbReference>
<organism evidence="3 4">
    <name type="scientific">Nakamurella multipartita (strain ATCC 700099 / DSM 44233 / CIP 104796 / JCM 9543 / NBRC 105858 / Y-104)</name>
    <name type="common">Microsphaera multipartita</name>
    <dbReference type="NCBI Taxonomy" id="479431"/>
    <lineage>
        <taxon>Bacteria</taxon>
        <taxon>Bacillati</taxon>
        <taxon>Actinomycetota</taxon>
        <taxon>Actinomycetes</taxon>
        <taxon>Nakamurellales</taxon>
        <taxon>Nakamurellaceae</taxon>
        <taxon>Nakamurella</taxon>
    </lineage>
</organism>
<dbReference type="SUPFAM" id="SSF53474">
    <property type="entry name" value="alpha/beta-Hydrolases"/>
    <property type="match status" value="1"/>
</dbReference>
<keyword evidence="3" id="KW-0645">Protease</keyword>
<reference evidence="3 4" key="2">
    <citation type="journal article" date="2010" name="Stand. Genomic Sci.">
        <title>Complete genome sequence of Nakamurella multipartita type strain (Y-104).</title>
        <authorList>
            <person name="Tice H."/>
            <person name="Mayilraj S."/>
            <person name="Sims D."/>
            <person name="Lapidus A."/>
            <person name="Nolan M."/>
            <person name="Lucas S."/>
            <person name="Glavina Del Rio T."/>
            <person name="Copeland A."/>
            <person name="Cheng J.F."/>
            <person name="Meincke L."/>
            <person name="Bruce D."/>
            <person name="Goodwin L."/>
            <person name="Pitluck S."/>
            <person name="Ivanova N."/>
            <person name="Mavromatis K."/>
            <person name="Ovchinnikova G."/>
            <person name="Pati A."/>
            <person name="Chen A."/>
            <person name="Palaniappan K."/>
            <person name="Land M."/>
            <person name="Hauser L."/>
            <person name="Chang Y.J."/>
            <person name="Jeffries C.D."/>
            <person name="Detter J.C."/>
            <person name="Brettin T."/>
            <person name="Rohde M."/>
            <person name="Goker M."/>
            <person name="Bristow J."/>
            <person name="Eisen J.A."/>
            <person name="Markowitz V."/>
            <person name="Hugenholtz P."/>
            <person name="Kyrpides N.C."/>
            <person name="Klenk H.P."/>
            <person name="Chen F."/>
        </authorList>
    </citation>
    <scope>NUCLEOTIDE SEQUENCE [LARGE SCALE GENOMIC DNA]</scope>
    <source>
        <strain evidence="4">ATCC 700099 / DSM 44233 / CIP 104796 / JCM 9543 / NBRC 105858 / Y-104</strain>
    </source>
</reference>
<dbReference type="GO" id="GO:0004177">
    <property type="term" value="F:aminopeptidase activity"/>
    <property type="evidence" value="ECO:0007669"/>
    <property type="project" value="UniProtKB-KW"/>
</dbReference>
<dbReference type="Proteomes" id="UP000002218">
    <property type="component" value="Chromosome"/>
</dbReference>
<evidence type="ECO:0000313" key="4">
    <source>
        <dbReference type="Proteomes" id="UP000002218"/>
    </source>
</evidence>
<name>C8X7W8_NAKMY</name>
<evidence type="ECO:0000256" key="1">
    <source>
        <dbReference type="ARBA" id="ARBA00038115"/>
    </source>
</evidence>
<dbReference type="eggNOG" id="COG1073">
    <property type="taxonomic scope" value="Bacteria"/>
</dbReference>
<dbReference type="InterPro" id="IPR050261">
    <property type="entry name" value="FrsA_esterase"/>
</dbReference>
<reference evidence="4" key="1">
    <citation type="submission" date="2009-09" db="EMBL/GenBank/DDBJ databases">
        <title>The complete genome of Nakamurella multipartita DSM 44233.</title>
        <authorList>
            <consortium name="US DOE Joint Genome Institute (JGI-PGF)"/>
            <person name="Lucas S."/>
            <person name="Copeland A."/>
            <person name="Lapidus A."/>
            <person name="Glavina del Rio T."/>
            <person name="Dalin E."/>
            <person name="Tice H."/>
            <person name="Bruce D."/>
            <person name="Goodwin L."/>
            <person name="Pitluck S."/>
            <person name="Kyrpides N."/>
            <person name="Mavromatis K."/>
            <person name="Ivanova N."/>
            <person name="Ovchinnikova G."/>
            <person name="Sims D."/>
            <person name="Meincke L."/>
            <person name="Brettin T."/>
            <person name="Detter J.C."/>
            <person name="Han C."/>
            <person name="Larimer F."/>
            <person name="Land M."/>
            <person name="Hauser L."/>
            <person name="Markowitz V."/>
            <person name="Cheng J.-F."/>
            <person name="Hugenholtz P."/>
            <person name="Woyke T."/>
            <person name="Wu D."/>
            <person name="Klenk H.-P."/>
            <person name="Eisen J.A."/>
        </authorList>
    </citation>
    <scope>NUCLEOTIDE SEQUENCE [LARGE SCALE GENOMIC DNA]</scope>
    <source>
        <strain evidence="4">ATCC 700099 / DSM 44233 / CIP 104796 / JCM 9543 / NBRC 105858 / Y-104</strain>
    </source>
</reference>
<dbReference type="Gene3D" id="1.20.1440.110">
    <property type="entry name" value="acylaminoacyl peptidase"/>
    <property type="match status" value="1"/>
</dbReference>
<gene>
    <name evidence="3" type="ordered locus">Namu_4695</name>
</gene>
<dbReference type="STRING" id="479431.Namu_4695"/>
<keyword evidence="3" id="KW-0031">Aminopeptidase</keyword>
<accession>C8X7W8</accession>
<dbReference type="RefSeq" id="WP_015749785.1">
    <property type="nucleotide sequence ID" value="NC_013235.1"/>
</dbReference>
<keyword evidence="4" id="KW-1185">Reference proteome</keyword>
<dbReference type="PANTHER" id="PTHR22946:SF12">
    <property type="entry name" value="CONIDIAL PIGMENT BIOSYNTHESIS PROTEIN AYG1 (AFU_ORTHOLOGUE AFUA_2G17550)"/>
    <property type="match status" value="1"/>
</dbReference>
<dbReference type="OrthoDB" id="9765647at2"/>
<keyword evidence="3" id="KW-0378">Hydrolase</keyword>
<dbReference type="Gene3D" id="3.40.50.1820">
    <property type="entry name" value="alpha/beta hydrolase"/>
    <property type="match status" value="1"/>
</dbReference>
<sequence>MTKLLLDDDLLDAQLIRAVGATSHQGADLGEVVQAVRGLDETDLTAWYEAWNTLGERTFELGEQQEAAGHRISARKAFLRACTYLRTGGSMLYSTPVDPRMALSNTRQTAAFRRAAALMDTPVEVVQIPFEDTTLPGYFLRAADEIGVRRATLIGFGGYDGTCEECYFYFAAPALARGYNVLIFDGPGQGAALLQQGLPMRPDWDAVITPVVDFLLARPDVDPNRIALAGLSLGGFLGPRAAAKEHRLAALIADSGAYDMYAGAIARLPESIAKGYEAGDADARAALAQILDGMAAKPTAGWSMRRGVVVHGVTDPLAYFDTMKDFRLNGYAQTITCPTLVTHAEGDAVGASAPQTFEALTVPDKQLITFTAAEGGGDHCEAAARTLFDTRAFAWLDERLRPDVLA</sequence>
<dbReference type="KEGG" id="nml:Namu_4695"/>
<dbReference type="InterPro" id="IPR000073">
    <property type="entry name" value="AB_hydrolase_1"/>
</dbReference>
<feature type="domain" description="AB hydrolase-1" evidence="2">
    <location>
        <begin position="164"/>
        <end position="380"/>
    </location>
</feature>
<protein>
    <submittedName>
        <fullName evidence="3">Dipeptidyl aminopeptidase/acylaminoacyl-peptidase related protein</fullName>
    </submittedName>
</protein>